<dbReference type="CDD" id="cd00082">
    <property type="entry name" value="HisKA"/>
    <property type="match status" value="1"/>
</dbReference>
<dbReference type="InterPro" id="IPR003661">
    <property type="entry name" value="HisK_dim/P_dom"/>
</dbReference>
<feature type="domain" description="Histidine kinase" evidence="11">
    <location>
        <begin position="197"/>
        <end position="408"/>
    </location>
</feature>
<sequence length="414" mass="45126">MIVRVFGFIWSATFLTLLLFSALIYFVDLTPPEDVRRRTETELLITDLGLVYDRLGPSGARSHFGTIAPGHPQFRLEDDATCSDPATIGTPARGCLRLVHLETARDGLSLAPPILLPLFIGALVSAVMAIFLSRWLTRPLRDVSQGLKAIAGGRLDTRILERLRTSNSEIRDLGRDFDLAAERLQALTEGRNRLFHDISHEIRSPLARLRAAVGLIEVNPAKGAALAGRMECDIARLDRLVDEILTLARLDRGEPLSTVEAFDLLDIIENIISDANFEGRENEISVIYRGDEKLELTGNPELLHRACENVVRNALSYSAHGETVSVTGSQNRDGIVLEIADTGPGVPNSNLKAIFSPFVRVDTETASKGIGLGLAIAASAVRSHGGEIKALNREQGGLLIRISIPFGPPKHSFV</sequence>
<dbReference type="PRINTS" id="PR00344">
    <property type="entry name" value="BCTRLSENSOR"/>
</dbReference>
<keyword evidence="7" id="KW-0547">Nucleotide-binding</keyword>
<dbReference type="Pfam" id="PF00512">
    <property type="entry name" value="HisKA"/>
    <property type="match status" value="1"/>
</dbReference>
<organism evidence="13 14">
    <name type="scientific">Salipiger aestuarii</name>
    <dbReference type="NCBI Taxonomy" id="568098"/>
    <lineage>
        <taxon>Bacteria</taxon>
        <taxon>Pseudomonadati</taxon>
        <taxon>Pseudomonadota</taxon>
        <taxon>Alphaproteobacteria</taxon>
        <taxon>Rhodobacterales</taxon>
        <taxon>Roseobacteraceae</taxon>
        <taxon>Salipiger</taxon>
    </lineage>
</organism>
<evidence type="ECO:0000256" key="3">
    <source>
        <dbReference type="ARBA" id="ARBA00012438"/>
    </source>
</evidence>
<keyword evidence="8 13" id="KW-0418">Kinase</keyword>
<dbReference type="RefSeq" id="WP_111551284.1">
    <property type="nucleotide sequence ID" value="NZ_LIGK01000029.1"/>
</dbReference>
<dbReference type="InterPro" id="IPR036890">
    <property type="entry name" value="HATPase_C_sf"/>
</dbReference>
<comment type="subcellular location">
    <subcellularLocation>
        <location evidence="2">Cell membrane</location>
        <topology evidence="2">Multi-pass membrane protein</topology>
    </subcellularLocation>
</comment>
<dbReference type="Pfam" id="PF02518">
    <property type="entry name" value="HATPase_c"/>
    <property type="match status" value="1"/>
</dbReference>
<evidence type="ECO:0000256" key="8">
    <source>
        <dbReference type="ARBA" id="ARBA00022777"/>
    </source>
</evidence>
<accession>A0A327XJX3</accession>
<dbReference type="SMART" id="SM00304">
    <property type="entry name" value="HAMP"/>
    <property type="match status" value="1"/>
</dbReference>
<dbReference type="Gene3D" id="3.30.565.10">
    <property type="entry name" value="Histidine kinase-like ATPase, C-terminal domain"/>
    <property type="match status" value="1"/>
</dbReference>
<name>A0A327XJX3_9RHOB</name>
<evidence type="ECO:0000313" key="13">
    <source>
        <dbReference type="EMBL" id="RAK09458.1"/>
    </source>
</evidence>
<dbReference type="EC" id="2.7.13.3" evidence="3"/>
<evidence type="ECO:0000259" key="12">
    <source>
        <dbReference type="PROSITE" id="PS50885"/>
    </source>
</evidence>
<dbReference type="InterPro" id="IPR003660">
    <property type="entry name" value="HAMP_dom"/>
</dbReference>
<feature type="domain" description="HAMP" evidence="12">
    <location>
        <begin position="134"/>
        <end position="189"/>
    </location>
</feature>
<dbReference type="SMART" id="SM00387">
    <property type="entry name" value="HATPase_c"/>
    <property type="match status" value="1"/>
</dbReference>
<protein>
    <recommendedName>
        <fullName evidence="3">histidine kinase</fullName>
        <ecNumber evidence="3">2.7.13.3</ecNumber>
    </recommendedName>
</protein>
<evidence type="ECO:0000256" key="10">
    <source>
        <dbReference type="SAM" id="Phobius"/>
    </source>
</evidence>
<keyword evidence="6" id="KW-0808">Transferase</keyword>
<dbReference type="Pfam" id="PF00672">
    <property type="entry name" value="HAMP"/>
    <property type="match status" value="1"/>
</dbReference>
<keyword evidence="9" id="KW-0067">ATP-binding</keyword>
<comment type="caution">
    <text evidence="13">The sequence shown here is derived from an EMBL/GenBank/DDBJ whole genome shotgun (WGS) entry which is preliminary data.</text>
</comment>
<dbReference type="Proteomes" id="UP000249165">
    <property type="component" value="Unassembled WGS sequence"/>
</dbReference>
<keyword evidence="10" id="KW-0812">Transmembrane</keyword>
<dbReference type="PROSITE" id="PS50109">
    <property type="entry name" value="HIS_KIN"/>
    <property type="match status" value="1"/>
</dbReference>
<evidence type="ECO:0000256" key="2">
    <source>
        <dbReference type="ARBA" id="ARBA00004651"/>
    </source>
</evidence>
<dbReference type="OrthoDB" id="9809766at2"/>
<dbReference type="Gene3D" id="1.10.287.130">
    <property type="match status" value="1"/>
</dbReference>
<dbReference type="GO" id="GO:0005524">
    <property type="term" value="F:ATP binding"/>
    <property type="evidence" value="ECO:0007669"/>
    <property type="project" value="UniProtKB-KW"/>
</dbReference>
<keyword evidence="5" id="KW-0597">Phosphoprotein</keyword>
<dbReference type="InterPro" id="IPR005467">
    <property type="entry name" value="His_kinase_dom"/>
</dbReference>
<dbReference type="SMART" id="SM00388">
    <property type="entry name" value="HisKA"/>
    <property type="match status" value="1"/>
</dbReference>
<dbReference type="InterPro" id="IPR003594">
    <property type="entry name" value="HATPase_dom"/>
</dbReference>
<dbReference type="InterPro" id="IPR036097">
    <property type="entry name" value="HisK_dim/P_sf"/>
</dbReference>
<dbReference type="InterPro" id="IPR004358">
    <property type="entry name" value="Sig_transdc_His_kin-like_C"/>
</dbReference>
<feature type="transmembrane region" description="Helical" evidence="10">
    <location>
        <begin position="114"/>
        <end position="132"/>
    </location>
</feature>
<evidence type="ECO:0000256" key="9">
    <source>
        <dbReference type="ARBA" id="ARBA00022840"/>
    </source>
</evidence>
<keyword evidence="4" id="KW-1003">Cell membrane</keyword>
<dbReference type="PROSITE" id="PS50885">
    <property type="entry name" value="HAMP"/>
    <property type="match status" value="1"/>
</dbReference>
<dbReference type="SUPFAM" id="SSF158472">
    <property type="entry name" value="HAMP domain-like"/>
    <property type="match status" value="1"/>
</dbReference>
<dbReference type="SUPFAM" id="SSF55874">
    <property type="entry name" value="ATPase domain of HSP90 chaperone/DNA topoisomerase II/histidine kinase"/>
    <property type="match status" value="1"/>
</dbReference>
<evidence type="ECO:0000256" key="4">
    <source>
        <dbReference type="ARBA" id="ARBA00022475"/>
    </source>
</evidence>
<keyword evidence="14" id="KW-1185">Reference proteome</keyword>
<evidence type="ECO:0000256" key="1">
    <source>
        <dbReference type="ARBA" id="ARBA00000085"/>
    </source>
</evidence>
<dbReference type="InterPro" id="IPR050980">
    <property type="entry name" value="2C_sensor_his_kinase"/>
</dbReference>
<evidence type="ECO:0000313" key="14">
    <source>
        <dbReference type="Proteomes" id="UP000249165"/>
    </source>
</evidence>
<dbReference type="Gene3D" id="6.10.340.10">
    <property type="match status" value="1"/>
</dbReference>
<dbReference type="GO" id="GO:0005886">
    <property type="term" value="C:plasma membrane"/>
    <property type="evidence" value="ECO:0007669"/>
    <property type="project" value="UniProtKB-SubCell"/>
</dbReference>
<dbReference type="EMBL" id="QLMG01000068">
    <property type="protein sequence ID" value="RAK09458.1"/>
    <property type="molecule type" value="Genomic_DNA"/>
</dbReference>
<evidence type="ECO:0000256" key="5">
    <source>
        <dbReference type="ARBA" id="ARBA00022553"/>
    </source>
</evidence>
<comment type="catalytic activity">
    <reaction evidence="1">
        <text>ATP + protein L-histidine = ADP + protein N-phospho-L-histidine.</text>
        <dbReference type="EC" id="2.7.13.3"/>
    </reaction>
</comment>
<feature type="transmembrane region" description="Helical" evidence="10">
    <location>
        <begin position="7"/>
        <end position="27"/>
    </location>
</feature>
<evidence type="ECO:0000256" key="6">
    <source>
        <dbReference type="ARBA" id="ARBA00022679"/>
    </source>
</evidence>
<dbReference type="PANTHER" id="PTHR44936">
    <property type="entry name" value="SENSOR PROTEIN CREC"/>
    <property type="match status" value="1"/>
</dbReference>
<keyword evidence="10" id="KW-1133">Transmembrane helix</keyword>
<proteinExistence type="predicted"/>
<keyword evidence="10" id="KW-0472">Membrane</keyword>
<dbReference type="PANTHER" id="PTHR44936:SF10">
    <property type="entry name" value="SENSOR PROTEIN RSTB"/>
    <property type="match status" value="1"/>
</dbReference>
<dbReference type="AlphaFoldDB" id="A0A327XJX3"/>
<reference evidence="13 14" key="1">
    <citation type="submission" date="2018-06" db="EMBL/GenBank/DDBJ databases">
        <title>Genomic Encyclopedia of Archaeal and Bacterial Type Strains, Phase II (KMG-II): from individual species to whole genera.</title>
        <authorList>
            <person name="Goeker M."/>
        </authorList>
    </citation>
    <scope>NUCLEOTIDE SEQUENCE [LARGE SCALE GENOMIC DNA]</scope>
    <source>
        <strain evidence="13 14">DSM 22011</strain>
    </source>
</reference>
<dbReference type="SUPFAM" id="SSF47384">
    <property type="entry name" value="Homodimeric domain of signal transducing histidine kinase"/>
    <property type="match status" value="1"/>
</dbReference>
<gene>
    <name evidence="13" type="ORF">ATI53_106810</name>
</gene>
<evidence type="ECO:0000256" key="7">
    <source>
        <dbReference type="ARBA" id="ARBA00022741"/>
    </source>
</evidence>
<evidence type="ECO:0000259" key="11">
    <source>
        <dbReference type="PROSITE" id="PS50109"/>
    </source>
</evidence>
<dbReference type="GO" id="GO:0000155">
    <property type="term" value="F:phosphorelay sensor kinase activity"/>
    <property type="evidence" value="ECO:0007669"/>
    <property type="project" value="InterPro"/>
</dbReference>
<dbReference type="CDD" id="cd06225">
    <property type="entry name" value="HAMP"/>
    <property type="match status" value="1"/>
</dbReference>